<sequence length="285" mass="31270">MLFPLIDENPTRRWPFVTVGLIAINTLLLLAMLGLDPLEHNRLFLEYGFVPERFTEAIGSGESVRIDLEELVQGSPEAHEVLERSQEDSVVTLPGTMSAALGTIFSSMFLHAGIAHLVGNMWFLWIFGNNVEDRLGHVPYLLFYLLGGIFAALAHWITASSTGALIPTVGASGAVAVILGAYAVTYPKAKVRCALFLFVIFFMIDLPALAVLGIWITFQLVQGLGALQVGLDGGVAWWAHIGGFLFGMAIMPLLSLIIPDTTYGSVLKKERSFQFDPSRHDDFRF</sequence>
<dbReference type="EMBL" id="PUIA01000016">
    <property type="protein sequence ID" value="PQO39032.1"/>
    <property type="molecule type" value="Genomic_DNA"/>
</dbReference>
<dbReference type="GO" id="GO:0004252">
    <property type="term" value="F:serine-type endopeptidase activity"/>
    <property type="evidence" value="ECO:0007669"/>
    <property type="project" value="InterPro"/>
</dbReference>
<protein>
    <submittedName>
        <fullName evidence="9">Rhomboid family intramembrane serine protease</fullName>
    </submittedName>
</protein>
<proteinExistence type="inferred from homology"/>
<dbReference type="Gene3D" id="1.20.1540.10">
    <property type="entry name" value="Rhomboid-like"/>
    <property type="match status" value="1"/>
</dbReference>
<feature type="transmembrane region" description="Helical" evidence="7">
    <location>
        <begin position="140"/>
        <end position="158"/>
    </location>
</feature>
<feature type="transmembrane region" description="Helical" evidence="7">
    <location>
        <begin position="14"/>
        <end position="35"/>
    </location>
</feature>
<comment type="similarity">
    <text evidence="2">Belongs to the peptidase S54 family.</text>
</comment>
<evidence type="ECO:0000256" key="6">
    <source>
        <dbReference type="ARBA" id="ARBA00023136"/>
    </source>
</evidence>
<comment type="caution">
    <text evidence="9">The sequence shown here is derived from an EMBL/GenBank/DDBJ whole genome shotgun (WGS) entry which is preliminary data.</text>
</comment>
<evidence type="ECO:0000256" key="3">
    <source>
        <dbReference type="ARBA" id="ARBA00022692"/>
    </source>
</evidence>
<evidence type="ECO:0000256" key="2">
    <source>
        <dbReference type="ARBA" id="ARBA00009045"/>
    </source>
</evidence>
<dbReference type="InterPro" id="IPR035952">
    <property type="entry name" value="Rhomboid-like_sf"/>
</dbReference>
<dbReference type="OrthoDB" id="9813074at2"/>
<evidence type="ECO:0000256" key="1">
    <source>
        <dbReference type="ARBA" id="ARBA00004141"/>
    </source>
</evidence>
<reference evidence="9 10" key="1">
    <citation type="submission" date="2018-02" db="EMBL/GenBank/DDBJ databases">
        <title>Comparative genomes isolates from brazilian mangrove.</title>
        <authorList>
            <person name="Araujo J.E."/>
            <person name="Taketani R.G."/>
            <person name="Silva M.C.P."/>
            <person name="Loureco M.V."/>
            <person name="Andreote F.D."/>
        </authorList>
    </citation>
    <scope>NUCLEOTIDE SEQUENCE [LARGE SCALE GENOMIC DNA]</scope>
    <source>
        <strain evidence="9 10">HEX-2 MGV</strain>
    </source>
</reference>
<feature type="transmembrane region" description="Helical" evidence="7">
    <location>
        <begin position="104"/>
        <end position="128"/>
    </location>
</feature>
<dbReference type="InterPro" id="IPR050925">
    <property type="entry name" value="Rhomboid_protease_S54"/>
</dbReference>
<evidence type="ECO:0000313" key="9">
    <source>
        <dbReference type="EMBL" id="PQO39032.1"/>
    </source>
</evidence>
<evidence type="ECO:0000256" key="7">
    <source>
        <dbReference type="SAM" id="Phobius"/>
    </source>
</evidence>
<feature type="transmembrane region" description="Helical" evidence="7">
    <location>
        <begin position="237"/>
        <end position="258"/>
    </location>
</feature>
<keyword evidence="5 7" id="KW-1133">Transmembrane helix</keyword>
<evidence type="ECO:0000256" key="5">
    <source>
        <dbReference type="ARBA" id="ARBA00022989"/>
    </source>
</evidence>
<dbReference type="Proteomes" id="UP000240009">
    <property type="component" value="Unassembled WGS sequence"/>
</dbReference>
<feature type="transmembrane region" description="Helical" evidence="7">
    <location>
        <begin position="164"/>
        <end position="183"/>
    </location>
</feature>
<evidence type="ECO:0000259" key="8">
    <source>
        <dbReference type="Pfam" id="PF01694"/>
    </source>
</evidence>
<dbReference type="GO" id="GO:0016020">
    <property type="term" value="C:membrane"/>
    <property type="evidence" value="ECO:0007669"/>
    <property type="project" value="UniProtKB-SubCell"/>
</dbReference>
<dbReference type="PANTHER" id="PTHR43731">
    <property type="entry name" value="RHOMBOID PROTEASE"/>
    <property type="match status" value="1"/>
</dbReference>
<dbReference type="InterPro" id="IPR022764">
    <property type="entry name" value="Peptidase_S54_rhomboid_dom"/>
</dbReference>
<dbReference type="GO" id="GO:0006508">
    <property type="term" value="P:proteolysis"/>
    <property type="evidence" value="ECO:0007669"/>
    <property type="project" value="UniProtKB-KW"/>
</dbReference>
<feature type="transmembrane region" description="Helical" evidence="7">
    <location>
        <begin position="195"/>
        <end position="217"/>
    </location>
</feature>
<keyword evidence="4" id="KW-0378">Hydrolase</keyword>
<dbReference type="PANTHER" id="PTHR43731:SF14">
    <property type="entry name" value="PRESENILIN-ASSOCIATED RHOMBOID-LIKE PROTEIN, MITOCHONDRIAL"/>
    <property type="match status" value="1"/>
</dbReference>
<gene>
    <name evidence="9" type="ORF">C5Y96_03975</name>
</gene>
<name>A0A2S8G3K1_9BACT</name>
<dbReference type="RefSeq" id="WP_105350232.1">
    <property type="nucleotide sequence ID" value="NZ_PUIA01000016.1"/>
</dbReference>
<organism evidence="9 10">
    <name type="scientific">Blastopirellula marina</name>
    <dbReference type="NCBI Taxonomy" id="124"/>
    <lineage>
        <taxon>Bacteria</taxon>
        <taxon>Pseudomonadati</taxon>
        <taxon>Planctomycetota</taxon>
        <taxon>Planctomycetia</taxon>
        <taxon>Pirellulales</taxon>
        <taxon>Pirellulaceae</taxon>
        <taxon>Blastopirellula</taxon>
    </lineage>
</organism>
<keyword evidence="6 7" id="KW-0472">Membrane</keyword>
<evidence type="ECO:0000256" key="4">
    <source>
        <dbReference type="ARBA" id="ARBA00022801"/>
    </source>
</evidence>
<evidence type="ECO:0000313" key="10">
    <source>
        <dbReference type="Proteomes" id="UP000240009"/>
    </source>
</evidence>
<keyword evidence="3 7" id="KW-0812">Transmembrane</keyword>
<feature type="domain" description="Peptidase S54 rhomboid" evidence="8">
    <location>
        <begin position="103"/>
        <end position="254"/>
    </location>
</feature>
<dbReference type="AlphaFoldDB" id="A0A2S8G3K1"/>
<dbReference type="Pfam" id="PF01694">
    <property type="entry name" value="Rhomboid"/>
    <property type="match status" value="1"/>
</dbReference>
<accession>A0A2S8G3K1</accession>
<dbReference type="SUPFAM" id="SSF144091">
    <property type="entry name" value="Rhomboid-like"/>
    <property type="match status" value="1"/>
</dbReference>
<comment type="subcellular location">
    <subcellularLocation>
        <location evidence="1">Membrane</location>
        <topology evidence="1">Multi-pass membrane protein</topology>
    </subcellularLocation>
</comment>
<keyword evidence="9" id="KW-0645">Protease</keyword>